<dbReference type="AlphaFoldDB" id="A0A6H1WUF2"/>
<keyword evidence="2" id="KW-1185">Reference proteome</keyword>
<gene>
    <name evidence="1" type="ORF">FVE67_08545</name>
</gene>
<evidence type="ECO:0000313" key="1">
    <source>
        <dbReference type="EMBL" id="QJA06833.1"/>
    </source>
</evidence>
<sequence>MTGPLKFWDLLKKVENLPEEQRVAPVFDLTPYALLLEWSFAVEEFLRYGLAERLYELVRGEIAPILKETRGRDLPDALFFCTWWRELF</sequence>
<dbReference type="Proteomes" id="UP000501253">
    <property type="component" value="Chromosome"/>
</dbReference>
<name>A0A6H1WUF2_9BACT</name>
<reference evidence="1 2" key="1">
    <citation type="submission" date="2019-08" db="EMBL/GenBank/DDBJ databases">
        <title>Complete genome sequence of Thermosulfurimonas marina SU872T, an anaerobic thermophilic chemolithoautotrophic bacterium isolated from a shallow marine hydrothermal vent.</title>
        <authorList>
            <person name="Allioux M."/>
            <person name="Jebbar M."/>
            <person name="Slobodkina G."/>
            <person name="Slobodkin A."/>
            <person name="Moalic Y."/>
            <person name="Frolova A."/>
            <person name="Shao Z."/>
            <person name="Alain K."/>
        </authorList>
    </citation>
    <scope>NUCLEOTIDE SEQUENCE [LARGE SCALE GENOMIC DNA]</scope>
    <source>
        <strain evidence="1 2">SU872</strain>
    </source>
</reference>
<dbReference type="EMBL" id="CP042909">
    <property type="protein sequence ID" value="QJA06833.1"/>
    <property type="molecule type" value="Genomic_DNA"/>
</dbReference>
<accession>A0A6H1WUF2</accession>
<dbReference type="KEGG" id="tmai:FVE67_08545"/>
<evidence type="ECO:0000313" key="2">
    <source>
        <dbReference type="Proteomes" id="UP000501253"/>
    </source>
</evidence>
<proteinExistence type="predicted"/>
<protein>
    <submittedName>
        <fullName evidence="1">Uncharacterized protein</fullName>
    </submittedName>
</protein>
<organism evidence="1 2">
    <name type="scientific">Thermosulfurimonas marina</name>
    <dbReference type="NCBI Taxonomy" id="2047767"/>
    <lineage>
        <taxon>Bacteria</taxon>
        <taxon>Pseudomonadati</taxon>
        <taxon>Thermodesulfobacteriota</taxon>
        <taxon>Thermodesulfobacteria</taxon>
        <taxon>Thermodesulfobacteriales</taxon>
        <taxon>Thermodesulfobacteriaceae</taxon>
        <taxon>Thermosulfurimonas</taxon>
    </lineage>
</organism>